<protein>
    <submittedName>
        <fullName evidence="1">Short-chain dehydrogenase</fullName>
    </submittedName>
</protein>
<dbReference type="PRINTS" id="PR00081">
    <property type="entry name" value="GDHRDH"/>
</dbReference>
<name>A0A2A4MN41_9GAMM</name>
<dbReference type="InterPro" id="IPR036291">
    <property type="entry name" value="NAD(P)-bd_dom_sf"/>
</dbReference>
<dbReference type="SUPFAM" id="SSF51735">
    <property type="entry name" value="NAD(P)-binding Rossmann-fold domains"/>
    <property type="match status" value="1"/>
</dbReference>
<comment type="caution">
    <text evidence="1">The sequence shown here is derived from an EMBL/GenBank/DDBJ whole genome shotgun (WGS) entry which is preliminary data.</text>
</comment>
<gene>
    <name evidence="1" type="ORF">COC19_05015</name>
</gene>
<dbReference type="GO" id="GO:0016616">
    <property type="term" value="F:oxidoreductase activity, acting on the CH-OH group of donors, NAD or NADP as acceptor"/>
    <property type="evidence" value="ECO:0007669"/>
    <property type="project" value="TreeGrafter"/>
</dbReference>
<dbReference type="PANTHER" id="PTHR45458">
    <property type="entry name" value="SHORT-CHAIN DEHYDROGENASE/REDUCTASE SDR"/>
    <property type="match status" value="1"/>
</dbReference>
<sequence length="230" mass="24381">MATVLITGCNRGIGLEFVKQYLARGDHLIASCRNIEAAPDLAALAMEHKSLRVLELDVANDASLQAFAGQLQGEAVDIFINNAGVYGPKQTAFGEVDAAAWGQVMRINAIAPLILSQLLMANLELGKTKKILFLSSKMGSIGDNQGGGSYVYRSSKTALNQVVKSLSIDLSERQFKVAALHPGWVQTDMGGPNALIDVHTSVSGMMAVIEGLGSSGSGQFLNYDGSIIPW</sequence>
<dbReference type="Gene3D" id="3.40.50.720">
    <property type="entry name" value="NAD(P)-binding Rossmann-like Domain"/>
    <property type="match status" value="1"/>
</dbReference>
<dbReference type="Proteomes" id="UP000218172">
    <property type="component" value="Unassembled WGS sequence"/>
</dbReference>
<reference evidence="2" key="1">
    <citation type="submission" date="2017-08" db="EMBL/GenBank/DDBJ databases">
        <title>A dynamic microbial community with high functional redundancy inhabits the cold, oxic subseafloor aquifer.</title>
        <authorList>
            <person name="Tully B.J."/>
            <person name="Wheat C.G."/>
            <person name="Glazer B.T."/>
            <person name="Huber J.A."/>
        </authorList>
    </citation>
    <scope>NUCLEOTIDE SEQUENCE [LARGE SCALE GENOMIC DNA]</scope>
</reference>
<dbReference type="InterPro" id="IPR052184">
    <property type="entry name" value="SDR_enzymes"/>
</dbReference>
<dbReference type="Pfam" id="PF00106">
    <property type="entry name" value="adh_short"/>
    <property type="match status" value="1"/>
</dbReference>
<evidence type="ECO:0000313" key="2">
    <source>
        <dbReference type="Proteomes" id="UP000218172"/>
    </source>
</evidence>
<dbReference type="EMBL" id="NVQR01000072">
    <property type="protein sequence ID" value="PCH61157.1"/>
    <property type="molecule type" value="Genomic_DNA"/>
</dbReference>
<dbReference type="InterPro" id="IPR002347">
    <property type="entry name" value="SDR_fam"/>
</dbReference>
<accession>A0A2A4MN41</accession>
<dbReference type="AlphaFoldDB" id="A0A2A4MN41"/>
<organism evidence="1 2">
    <name type="scientific">SAR86 cluster bacterium</name>
    <dbReference type="NCBI Taxonomy" id="2030880"/>
    <lineage>
        <taxon>Bacteria</taxon>
        <taxon>Pseudomonadati</taxon>
        <taxon>Pseudomonadota</taxon>
        <taxon>Gammaproteobacteria</taxon>
        <taxon>SAR86 cluster</taxon>
    </lineage>
</organism>
<evidence type="ECO:0000313" key="1">
    <source>
        <dbReference type="EMBL" id="PCH61157.1"/>
    </source>
</evidence>
<dbReference type="PANTHER" id="PTHR45458:SF1">
    <property type="entry name" value="SHORT CHAIN DEHYDROGENASE"/>
    <property type="match status" value="1"/>
</dbReference>
<dbReference type="CDD" id="cd05325">
    <property type="entry name" value="carb_red_sniffer_like_SDR_c"/>
    <property type="match status" value="1"/>
</dbReference>
<proteinExistence type="predicted"/>